<protein>
    <recommendedName>
        <fullName evidence="2">Alpha-rhamnosidase</fullName>
    </recommendedName>
</protein>
<evidence type="ECO:0000313" key="1">
    <source>
        <dbReference type="EMBL" id="GAI72236.1"/>
    </source>
</evidence>
<accession>X1RZ81</accession>
<dbReference type="InterPro" id="IPR016007">
    <property type="entry name" value="Alpha_rhamnosid"/>
</dbReference>
<organism evidence="1">
    <name type="scientific">marine sediment metagenome</name>
    <dbReference type="NCBI Taxonomy" id="412755"/>
    <lineage>
        <taxon>unclassified sequences</taxon>
        <taxon>metagenomes</taxon>
        <taxon>ecological metagenomes</taxon>
    </lineage>
</organism>
<proteinExistence type="predicted"/>
<dbReference type="InterPro" id="IPR013783">
    <property type="entry name" value="Ig-like_fold"/>
</dbReference>
<gene>
    <name evidence="1" type="ORF">S12H4_03820</name>
</gene>
<dbReference type="PANTHER" id="PTHR33307:SF6">
    <property type="entry name" value="ALPHA-RHAMNOSIDASE (EUROFUNG)-RELATED"/>
    <property type="match status" value="1"/>
</dbReference>
<name>X1RZ81_9ZZZZ</name>
<comment type="caution">
    <text evidence="1">The sequence shown here is derived from an EMBL/GenBank/DDBJ whole genome shotgun (WGS) entry which is preliminary data.</text>
</comment>
<dbReference type="Pfam" id="PF25788">
    <property type="entry name" value="Ig_Rha78A_N"/>
    <property type="match status" value="1"/>
</dbReference>
<reference evidence="1" key="1">
    <citation type="journal article" date="2014" name="Front. Microbiol.">
        <title>High frequency of phylogenetically diverse reductive dehalogenase-homologous genes in deep subseafloor sedimentary metagenomes.</title>
        <authorList>
            <person name="Kawai M."/>
            <person name="Futagami T."/>
            <person name="Toyoda A."/>
            <person name="Takaki Y."/>
            <person name="Nishi S."/>
            <person name="Hori S."/>
            <person name="Arai W."/>
            <person name="Tsubouchi T."/>
            <person name="Morono Y."/>
            <person name="Uchiyama I."/>
            <person name="Ito T."/>
            <person name="Fujiyama A."/>
            <person name="Inagaki F."/>
            <person name="Takami H."/>
        </authorList>
    </citation>
    <scope>NUCLEOTIDE SEQUENCE</scope>
    <source>
        <strain evidence="1">Expedition CK06-06</strain>
    </source>
</reference>
<sequence length="165" mass="19522">MNLKTRLFFVLSLIYLFTNSCTTDQLTVNDLKCEYLKYPRGIDIQNPRLSWKIYSKRNGQEQTSYHILVASSEKLLAKDKGDLWNTGEIESDQSVHIVYQGEELETREQAFWKVRIWDRNGKPSTWNRTATWEMGLNPSEWHAKWIGLAQYKKVKPEERNPAIYF</sequence>
<dbReference type="AlphaFoldDB" id="X1RZ81"/>
<dbReference type="EMBL" id="BARW01001117">
    <property type="protein sequence ID" value="GAI72236.1"/>
    <property type="molecule type" value="Genomic_DNA"/>
</dbReference>
<dbReference type="Gene3D" id="2.60.40.10">
    <property type="entry name" value="Immunoglobulins"/>
    <property type="match status" value="1"/>
</dbReference>
<dbReference type="PANTHER" id="PTHR33307">
    <property type="entry name" value="ALPHA-RHAMNOSIDASE (EUROFUNG)"/>
    <property type="match status" value="1"/>
</dbReference>
<evidence type="ECO:0008006" key="2">
    <source>
        <dbReference type="Google" id="ProtNLM"/>
    </source>
</evidence>